<accession>A0ACC6M8W1</accession>
<evidence type="ECO:0000313" key="1">
    <source>
        <dbReference type="EMBL" id="MDX8047400.1"/>
    </source>
</evidence>
<comment type="caution">
    <text evidence="1">The sequence shown here is derived from an EMBL/GenBank/DDBJ whole genome shotgun (WGS) entry which is preliminary data.</text>
</comment>
<evidence type="ECO:0000313" key="2">
    <source>
        <dbReference type="Proteomes" id="UP001277972"/>
    </source>
</evidence>
<organism evidence="1 2">
    <name type="scientific">Gracilibacillus pellucidus</name>
    <dbReference type="NCBI Taxonomy" id="3095368"/>
    <lineage>
        <taxon>Bacteria</taxon>
        <taxon>Bacillati</taxon>
        <taxon>Bacillota</taxon>
        <taxon>Bacilli</taxon>
        <taxon>Bacillales</taxon>
        <taxon>Bacillaceae</taxon>
        <taxon>Gracilibacillus</taxon>
    </lineage>
</organism>
<reference evidence="1" key="1">
    <citation type="submission" date="2023-11" db="EMBL/GenBank/DDBJ databases">
        <title>Gracilibacillus pellucida a moderately halophilic bacterium isolated from saline soil in Xinjiang province.</title>
        <authorList>
            <person name="Zhang Z."/>
            <person name="Tan F."/>
            <person name="Wang Y."/>
            <person name="Xia M."/>
        </authorList>
    </citation>
    <scope>NUCLEOTIDE SEQUENCE</scope>
    <source>
        <strain evidence="1">S3-1-1</strain>
    </source>
</reference>
<keyword evidence="1" id="KW-0645">Protease</keyword>
<dbReference type="Proteomes" id="UP001277972">
    <property type="component" value="Unassembled WGS sequence"/>
</dbReference>
<keyword evidence="1" id="KW-0547">Nucleotide-binding</keyword>
<keyword evidence="1" id="KW-0067">ATP-binding</keyword>
<gene>
    <name evidence="1" type="primary">clpC</name>
    <name evidence="1" type="synonym">mecB</name>
    <name evidence="1" type="ORF">SH601_15630</name>
</gene>
<keyword evidence="2" id="KW-1185">Reference proteome</keyword>
<sequence length="809" mass="90103">MMFGRFTERAQKVLALSQEEAVRLGHNNIGTEHILLGLVSEGEGIAAKALSAIGLGADKIRAEVESLIGKGKEVSQTIHYTPRAKKVIELSMDEARKLGHSYVGTEHILLGLIREGEGVAARVLNNLGVSLNKARQQVLQLLGSTESGSAQNGRNAQNSNNASTPTLDSLARDLTAIAKEGNIDPVIGRGQEIERVIQVLSRRTKNNPVLIGEPGVGKTAVAEGLAQQIVKNEVPEILRDKRVMTLDMGTVVAGTKYRGEFEDRLKKVMEEIRQANNVILFIDELHTLIGAGGAEGAIDASNILKPSLARGELQCIGATTLEEYRKYIEKDAALERRFQPIQVDEPSVEESVQILQGLRDRYEAHHRVTITDDAIEAAAKLSDRYITDRFLPDKAIDLIDEAASKVRLKSYTTPPNLKELEQQLEEVRKEKDAAVQSQEFEKAAALRDDEQKLKQELETTESKWKEKQGQENSEVTMEDIASVVSLWTGVPVSAITKDESEKLLNMEDILHDRLIGQDEAVKAVAKAIRRARAGLKDPKRPIGSFIFLGPTGVGKTELARALAESMFGDEDSMIRIDMSEYMEKHATSRLVGSPPGYVGYEEGGQLTEKVRRKPYSVVLLDEVEKAHPEVFNILLQVLEDGRLTDSKGRTVDFRNTVLIMTSNVGASELRRNKYVGFSLSEEEQSHKDMRSKVTAELKRAFRPEFLNRIDETIVFHSLEKKHMKHIVELMVKELQKRLTEQEIDFVLSDKAIDKIADEGFDPEYGARPLRRSIQKNVEDLLSEELLKETITKGQKVLIDLDEAGNFKVM</sequence>
<dbReference type="EMBL" id="JAWZSR010000011">
    <property type="protein sequence ID" value="MDX8047400.1"/>
    <property type="molecule type" value="Genomic_DNA"/>
</dbReference>
<name>A0ACC6M8W1_9BACI</name>
<proteinExistence type="predicted"/>
<keyword evidence="1" id="KW-0378">Hydrolase</keyword>
<protein>
    <submittedName>
        <fullName evidence="1">ATP-dependent protease ATP-binding subunit ClpC</fullName>
    </submittedName>
</protein>